<protein>
    <submittedName>
        <fullName evidence="2">DUF342 domain-containing protein</fullName>
    </submittedName>
</protein>
<dbReference type="InterPro" id="IPR046866">
    <property type="entry name" value="FapA_N"/>
</dbReference>
<dbReference type="Pfam" id="PF14804">
    <property type="entry name" value="Jag_N"/>
    <property type="match status" value="1"/>
</dbReference>
<proteinExistence type="predicted"/>
<dbReference type="PANTHER" id="PTHR38032:SF1">
    <property type="entry name" value="RNA-BINDING PROTEIN KHPB N-TERMINAL DOMAIN-CONTAINING PROTEIN"/>
    <property type="match status" value="1"/>
</dbReference>
<dbReference type="PANTHER" id="PTHR38032">
    <property type="entry name" value="POLYMERASE-RELATED"/>
    <property type="match status" value="1"/>
</dbReference>
<feature type="domain" description="RNA-binding protein KhpB N-terminal" evidence="1">
    <location>
        <begin position="7"/>
        <end position="56"/>
    </location>
</feature>
<dbReference type="RefSeq" id="WP_216418190.1">
    <property type="nucleotide sequence ID" value="NZ_JAHLQK010000005.1"/>
</dbReference>
<dbReference type="Pfam" id="PF03961">
    <property type="entry name" value="FapA"/>
    <property type="match status" value="1"/>
</dbReference>
<organism evidence="2 3">
    <name type="scientific">Alkaliphilus flagellatus</name>
    <dbReference type="NCBI Taxonomy" id="2841507"/>
    <lineage>
        <taxon>Bacteria</taxon>
        <taxon>Bacillati</taxon>
        <taxon>Bacillota</taxon>
        <taxon>Clostridia</taxon>
        <taxon>Peptostreptococcales</taxon>
        <taxon>Natronincolaceae</taxon>
        <taxon>Alkaliphilus</taxon>
    </lineage>
</organism>
<sequence>MTNEYIVVEGETYNDALTKGLKSLNLTDDQVKVEVLDEKKGFLFKKGLFKLKITPISISYDTDIQSDKNINDTKKSEFYLDYRPDGVYLTITEIPSKVGIGNILDFLTKKYVKDYDYEKIARCLENKNGDPEKIAPSQDEFLIDSSLQIDVSKNKLEVTILLTEPSGGKILSATEIVDNLNKNNIKFGIINKKIEEVVNRQVFNQSILIAQGKAAISGEDGQIIYPFNDETESRNTIIDEDGRIDYKNLNRIRNVNAGTLLIEIIPPTEGINGMDVYGNEIVAKNGKEVLIKKGKNVVESEDGLKIYAAKDGEVHFIDGTIYVDEVININGDIDNETGNIQFNGKINIKGNVQSGFKVEAEGDIEIWGVVEGATLISKGNIIIHRGVQGNNQAYLQCSGNLNAKYLENVRVKCGGNVVSDAILHSDVTTKGKIIVSGKKGLIVGGDIKAGKEVRANVVGSNMGTITRIEVGIDPEEKKYYEQLKVEMLDIEKNIDNSKKAIELLNKISKKQQLTNEKQELLVKSLKTYKVLNAKYDDVTKELQELSARFKEPNNGKIHVVTTIYTGVKVTIGSSSRQIYDELSNCTLYVKDGDVSIGPYEK</sequence>
<dbReference type="SMART" id="SM01245">
    <property type="entry name" value="Jag_N"/>
    <property type="match status" value="1"/>
</dbReference>
<dbReference type="InterPro" id="IPR046865">
    <property type="entry name" value="FapA_b_solenoid"/>
</dbReference>
<reference evidence="2 3" key="1">
    <citation type="submission" date="2021-06" db="EMBL/GenBank/DDBJ databases">
        <authorList>
            <person name="Sun Q."/>
            <person name="Li D."/>
        </authorList>
    </citation>
    <scope>NUCLEOTIDE SEQUENCE [LARGE SCALE GENOMIC DNA]</scope>
    <source>
        <strain evidence="2 3">MSJ-5</strain>
    </source>
</reference>
<dbReference type="Proteomes" id="UP000779508">
    <property type="component" value="Unassembled WGS sequence"/>
</dbReference>
<dbReference type="EMBL" id="JAHLQK010000005">
    <property type="protein sequence ID" value="MBU5677443.1"/>
    <property type="molecule type" value="Genomic_DNA"/>
</dbReference>
<dbReference type="Pfam" id="PF20250">
    <property type="entry name" value="FapA_N"/>
    <property type="match status" value="1"/>
</dbReference>
<dbReference type="InterPro" id="IPR005646">
    <property type="entry name" value="FapA"/>
</dbReference>
<evidence type="ECO:0000259" key="1">
    <source>
        <dbReference type="SMART" id="SM01245"/>
    </source>
</evidence>
<gene>
    <name evidence="2" type="ORF">KQI88_13555</name>
</gene>
<accession>A0ABS6G746</accession>
<name>A0ABS6G746_9FIRM</name>
<evidence type="ECO:0000313" key="2">
    <source>
        <dbReference type="EMBL" id="MBU5677443.1"/>
    </source>
</evidence>
<comment type="caution">
    <text evidence="2">The sequence shown here is derived from an EMBL/GenBank/DDBJ whole genome shotgun (WGS) entry which is preliminary data.</text>
</comment>
<keyword evidence="3" id="KW-1185">Reference proteome</keyword>
<dbReference type="InterPro" id="IPR032782">
    <property type="entry name" value="KhpB_N"/>
</dbReference>
<evidence type="ECO:0000313" key="3">
    <source>
        <dbReference type="Proteomes" id="UP000779508"/>
    </source>
</evidence>